<feature type="region of interest" description="Disordered" evidence="2">
    <location>
        <begin position="49"/>
        <end position="80"/>
    </location>
</feature>
<evidence type="ECO:0000313" key="3">
    <source>
        <dbReference type="EMBL" id="CAG9319440.1"/>
    </source>
</evidence>
<feature type="coiled-coil region" evidence="1">
    <location>
        <begin position="216"/>
        <end position="322"/>
    </location>
</feature>
<gene>
    <name evidence="3" type="ORF">BSTOLATCC_MIC23997</name>
</gene>
<dbReference type="EMBL" id="CAJZBQ010000023">
    <property type="protein sequence ID" value="CAG9319440.1"/>
    <property type="molecule type" value="Genomic_DNA"/>
</dbReference>
<dbReference type="AlphaFoldDB" id="A0AAU9J125"/>
<evidence type="ECO:0000256" key="2">
    <source>
        <dbReference type="SAM" id="MobiDB-lite"/>
    </source>
</evidence>
<comment type="caution">
    <text evidence="3">The sequence shown here is derived from an EMBL/GenBank/DDBJ whole genome shotgun (WGS) entry which is preliminary data.</text>
</comment>
<evidence type="ECO:0000256" key="1">
    <source>
        <dbReference type="SAM" id="Coils"/>
    </source>
</evidence>
<organism evidence="3 4">
    <name type="scientific">Blepharisma stoltei</name>
    <dbReference type="NCBI Taxonomy" id="1481888"/>
    <lineage>
        <taxon>Eukaryota</taxon>
        <taxon>Sar</taxon>
        <taxon>Alveolata</taxon>
        <taxon>Ciliophora</taxon>
        <taxon>Postciliodesmatophora</taxon>
        <taxon>Heterotrichea</taxon>
        <taxon>Heterotrichida</taxon>
        <taxon>Blepharismidae</taxon>
        <taxon>Blepharisma</taxon>
    </lineage>
</organism>
<keyword evidence="4" id="KW-1185">Reference proteome</keyword>
<dbReference type="Proteomes" id="UP001162131">
    <property type="component" value="Unassembled WGS sequence"/>
</dbReference>
<name>A0AAU9J125_9CILI</name>
<evidence type="ECO:0000313" key="4">
    <source>
        <dbReference type="Proteomes" id="UP001162131"/>
    </source>
</evidence>
<keyword evidence="1" id="KW-0175">Coiled coil</keyword>
<feature type="compositionally biased region" description="Polar residues" evidence="2">
    <location>
        <begin position="49"/>
        <end position="78"/>
    </location>
</feature>
<sequence length="487" mass="57043">MNPGDTFSLTQVRLRANRLLKSNLKSSESESKLFKLVSIPKADLTSSVKNLGTRRTSQPTFRSISTANSQRQRSSVSTAREKLSTIKSQVQIKLDDLYSQPSQLIDAIKKLEKSGNIKDQFRSLEKILNIKKQNYNTLRYERRNKDSYLRYLIQKDHQIIKLDEIKEINFDEKINELENNIYEIKEKIYQENLYSGILLHMNSTRQRSLCSLSRPISDLRKEISQISIQIKDYLRETAKSNQSFKDTEKQMDDLNEKTEKIKEKKEEMKKEDLARFEERVMANEFIQKQKEQRQILNKISENEKEVEELENALAMVDDIEEINKEIQACKTYIKRQEAIFSQLKRETNVRSLDSVVSNFNYLKETEKVLRNTQLHLEHVIGNASKEVENLQEIYNGISLINSTDEDVPASKIEQIENSLMEKNQHLQWLQEKEYKQKKEIAELSSIVARLMFQVQDSTDFKEVDSHNIAQVLASFEEKIVNLKSKSK</sequence>
<proteinExistence type="predicted"/>
<accession>A0AAU9J125</accession>
<protein>
    <submittedName>
        <fullName evidence="3">Uncharacterized protein</fullName>
    </submittedName>
</protein>
<reference evidence="3" key="1">
    <citation type="submission" date="2021-09" db="EMBL/GenBank/DDBJ databases">
        <authorList>
            <consortium name="AG Swart"/>
            <person name="Singh M."/>
            <person name="Singh A."/>
            <person name="Seah K."/>
            <person name="Emmerich C."/>
        </authorList>
    </citation>
    <scope>NUCLEOTIDE SEQUENCE</scope>
    <source>
        <strain evidence="3">ATCC30299</strain>
    </source>
</reference>